<gene>
    <name evidence="1" type="ORF">DSM107014_05395</name>
</gene>
<dbReference type="Proteomes" id="UP000767446">
    <property type="component" value="Unassembled WGS sequence"/>
</dbReference>
<sequence>MKWFFTLTDLSPSFLQDVKLAQVAVHTAKQNTSLEPVCLYDGTENEITEWLQGQGVTVISRRTPHYDKLQTIGERELQIGAGAFLSAEIPQIAEEMAWAQSPVLYTDVAVLFLKDMVEELQEIKCDYFAVARGEFNPGVMLINVANMQLVYQDINKYIGEKIAELVRQGYVAGAYKNYFAGEWQELPLSLNWRSYWEVNPEAKIVHFHGVRPNNIAGIITQLQLGKLPDVLVDKVNYHYLKHGEIWLNCYQEIGGLEETDELEEKLFYVRQQLAKGAVDVKRVVLLNQDPEASLWEAALDSPQPGAKLSADAVVVSGWVLGKQSPARSVELLLGDEVIATTEVNIPRPDVAQVYPSVSGAENSGFYTTVELGAKVELIMRVVLEDGSRGILGRVECGFMGEEGLDEPSRSPEIGEFGKVEIYNSGPVFGWGTLTSDKELIRITNVVKVSEKQEELLLGFSLDHPKLYQISKAEGIEIGGWVLGKNSPILRLELITQGKMFDECYLTVQRLDVAKLYPQKSEAKNCGFATIINLGELLETGYFMLQAVCADETRIPLAEIQWEKVLSRFDWGELELAKSRAFLTRINNLVL</sequence>
<name>A0A941GW02_9CHRO</name>
<dbReference type="InterPro" id="IPR029044">
    <property type="entry name" value="Nucleotide-diphossugar_trans"/>
</dbReference>
<organism evidence="1 2">
    <name type="scientific">Gomphosphaeria aponina SAG 52.96 = DSM 107014</name>
    <dbReference type="NCBI Taxonomy" id="1521640"/>
    <lineage>
        <taxon>Bacteria</taxon>
        <taxon>Bacillati</taxon>
        <taxon>Cyanobacteriota</taxon>
        <taxon>Cyanophyceae</taxon>
        <taxon>Oscillatoriophycideae</taxon>
        <taxon>Chroococcales</taxon>
        <taxon>Gomphosphaeriaceae</taxon>
        <taxon>Gomphosphaeria</taxon>
    </lineage>
</organism>
<proteinExistence type="predicted"/>
<reference evidence="1" key="1">
    <citation type="submission" date="2021-02" db="EMBL/GenBank/DDBJ databases">
        <title>Metagenome analyses of Stigonema ocellatum DSM 106950, Chlorogloea purpurea SAG 13.99 and Gomphosphaeria aponina DSM 107014.</title>
        <authorList>
            <person name="Marter P."/>
            <person name="Huang S."/>
        </authorList>
    </citation>
    <scope>NUCLEOTIDE SEQUENCE</scope>
    <source>
        <strain evidence="1">JP213</strain>
    </source>
</reference>
<comment type="caution">
    <text evidence="1">The sequence shown here is derived from an EMBL/GenBank/DDBJ whole genome shotgun (WGS) entry which is preliminary data.</text>
</comment>
<dbReference type="Gene3D" id="3.90.550.10">
    <property type="entry name" value="Spore Coat Polysaccharide Biosynthesis Protein SpsA, Chain A"/>
    <property type="match status" value="1"/>
</dbReference>
<dbReference type="AlphaFoldDB" id="A0A941GW02"/>
<dbReference type="EMBL" id="JADQBC010000027">
    <property type="protein sequence ID" value="MBR8827331.1"/>
    <property type="molecule type" value="Genomic_DNA"/>
</dbReference>
<protein>
    <submittedName>
        <fullName evidence="1">Uncharacterized protein</fullName>
    </submittedName>
</protein>
<accession>A0A941GW02</accession>
<evidence type="ECO:0000313" key="2">
    <source>
        <dbReference type="Proteomes" id="UP000767446"/>
    </source>
</evidence>
<evidence type="ECO:0000313" key="1">
    <source>
        <dbReference type="EMBL" id="MBR8827331.1"/>
    </source>
</evidence>
<dbReference type="SUPFAM" id="SSF53448">
    <property type="entry name" value="Nucleotide-diphospho-sugar transferases"/>
    <property type="match status" value="1"/>
</dbReference>